<dbReference type="InterPro" id="IPR042099">
    <property type="entry name" value="ANL_N_sf"/>
</dbReference>
<dbReference type="GO" id="GO:0005737">
    <property type="term" value="C:cytoplasm"/>
    <property type="evidence" value="ECO:0007669"/>
    <property type="project" value="TreeGrafter"/>
</dbReference>
<keyword evidence="4" id="KW-1185">Reference proteome</keyword>
<dbReference type="Pfam" id="PF13193">
    <property type="entry name" value="AMP-binding_C"/>
    <property type="match status" value="1"/>
</dbReference>
<dbReference type="InterPro" id="IPR020845">
    <property type="entry name" value="AMP-binding_CS"/>
</dbReference>
<dbReference type="InterPro" id="IPR000873">
    <property type="entry name" value="AMP-dep_synth/lig_dom"/>
</dbReference>
<dbReference type="EMBL" id="BMML01000004">
    <property type="protein sequence ID" value="GGN01460.1"/>
    <property type="molecule type" value="Genomic_DNA"/>
</dbReference>
<dbReference type="PANTHER" id="PTHR45527">
    <property type="entry name" value="NONRIBOSOMAL PEPTIDE SYNTHETASE"/>
    <property type="match status" value="1"/>
</dbReference>
<evidence type="ECO:0000259" key="1">
    <source>
        <dbReference type="Pfam" id="PF00501"/>
    </source>
</evidence>
<gene>
    <name evidence="3" type="ORF">GCM10011578_023510</name>
</gene>
<dbReference type="RefSeq" id="WP_189262573.1">
    <property type="nucleotide sequence ID" value="NZ_BMML01000004.1"/>
</dbReference>
<feature type="domain" description="AMP-binding enzyme C-terminal" evidence="2">
    <location>
        <begin position="425"/>
        <end position="497"/>
    </location>
</feature>
<evidence type="ECO:0000313" key="3">
    <source>
        <dbReference type="EMBL" id="GGN01460.1"/>
    </source>
</evidence>
<accession>A0A918CPQ7</accession>
<protein>
    <submittedName>
        <fullName evidence="3">Amino acid adenylation protein</fullName>
    </submittedName>
</protein>
<dbReference type="SUPFAM" id="SSF56801">
    <property type="entry name" value="Acetyl-CoA synthetase-like"/>
    <property type="match status" value="1"/>
</dbReference>
<reference evidence="3" key="1">
    <citation type="journal article" date="2014" name="Int. J. Syst. Evol. Microbiol.">
        <title>Complete genome sequence of Corynebacterium casei LMG S-19264T (=DSM 44701T), isolated from a smear-ripened cheese.</title>
        <authorList>
            <consortium name="US DOE Joint Genome Institute (JGI-PGF)"/>
            <person name="Walter F."/>
            <person name="Albersmeier A."/>
            <person name="Kalinowski J."/>
            <person name="Ruckert C."/>
        </authorList>
    </citation>
    <scope>NUCLEOTIDE SEQUENCE</scope>
    <source>
        <strain evidence="3">CGMCC 4.7110</strain>
    </source>
</reference>
<dbReference type="PROSITE" id="PS00455">
    <property type="entry name" value="AMP_BINDING"/>
    <property type="match status" value="1"/>
</dbReference>
<sequence length="512" mass="55009">MPDARPLYDWFGATAVRTPDAVALDTAEQRLTYAELAGLVERVAAGLARHDAATVGLCTSGTLGGYVGYLAVLRLGRTVVPVNPRSPLVRNRSVLEQAGAGLVLADGPSAGALRSADGEEPWAMPIRLLEELLQGPPATAPAPDRTDRPAYILFTSGSTGEPKGVPITDANAAAFLGCAIDRYELGPDSRVSQTFSFTFDPSVLDLFATWGAGGTLVVPEKRELLIPATYARRRALTHWFSVPSVITLAQRYRALPPGGLPDLRWSVFMGEQLTLDQARAWAAAAPRSVIANAFGPTELTVLCADYRLPADPRDWPDTSNGTVPIGTVFPHLDAVLLDGNGRPADEGELCVRGAQRFGGYLLADHNTGRFLGPAGAPVEPTARQVPADHWYRPGDRVTREQGVLVHQGRLDRQVKVRGRRIELGEVEAALRRCPGVTEAVVFDVPRPGEGVHLRAVLTGDADRGVDLRGEVARLVPDYAVPESYVWLPQLPLNLSGKVDHRALRHAVVDEGC</sequence>
<dbReference type="Gene3D" id="3.40.50.12780">
    <property type="entry name" value="N-terminal domain of ligase-like"/>
    <property type="match status" value="1"/>
</dbReference>
<dbReference type="InterPro" id="IPR025110">
    <property type="entry name" value="AMP-bd_C"/>
</dbReference>
<proteinExistence type="predicted"/>
<dbReference type="InterPro" id="IPR045851">
    <property type="entry name" value="AMP-bd_C_sf"/>
</dbReference>
<name>A0A918CPQ7_9ACTN</name>
<comment type="caution">
    <text evidence="3">The sequence shown here is derived from an EMBL/GenBank/DDBJ whole genome shotgun (WGS) entry which is preliminary data.</text>
</comment>
<evidence type="ECO:0000259" key="2">
    <source>
        <dbReference type="Pfam" id="PF13193"/>
    </source>
</evidence>
<organism evidence="3 4">
    <name type="scientific">Streptomyces fuscichromogenes</name>
    <dbReference type="NCBI Taxonomy" id="1324013"/>
    <lineage>
        <taxon>Bacteria</taxon>
        <taxon>Bacillati</taxon>
        <taxon>Actinomycetota</taxon>
        <taxon>Actinomycetes</taxon>
        <taxon>Kitasatosporales</taxon>
        <taxon>Streptomycetaceae</taxon>
        <taxon>Streptomyces</taxon>
    </lineage>
</organism>
<dbReference type="GO" id="GO:0043041">
    <property type="term" value="P:amino acid activation for nonribosomal peptide biosynthetic process"/>
    <property type="evidence" value="ECO:0007669"/>
    <property type="project" value="TreeGrafter"/>
</dbReference>
<dbReference type="PANTHER" id="PTHR45527:SF1">
    <property type="entry name" value="FATTY ACID SYNTHASE"/>
    <property type="match status" value="1"/>
</dbReference>
<dbReference type="Pfam" id="PF00501">
    <property type="entry name" value="AMP-binding"/>
    <property type="match status" value="1"/>
</dbReference>
<reference evidence="3" key="2">
    <citation type="submission" date="2020-09" db="EMBL/GenBank/DDBJ databases">
        <authorList>
            <person name="Sun Q."/>
            <person name="Zhou Y."/>
        </authorList>
    </citation>
    <scope>NUCLEOTIDE SEQUENCE</scope>
    <source>
        <strain evidence="3">CGMCC 4.7110</strain>
    </source>
</reference>
<dbReference type="AlphaFoldDB" id="A0A918CPQ7"/>
<dbReference type="Gene3D" id="3.30.300.30">
    <property type="match status" value="1"/>
</dbReference>
<dbReference type="GO" id="GO:0044550">
    <property type="term" value="P:secondary metabolite biosynthetic process"/>
    <property type="evidence" value="ECO:0007669"/>
    <property type="project" value="TreeGrafter"/>
</dbReference>
<feature type="domain" description="AMP-dependent synthetase/ligase" evidence="1">
    <location>
        <begin position="14"/>
        <end position="361"/>
    </location>
</feature>
<dbReference type="Proteomes" id="UP000653411">
    <property type="component" value="Unassembled WGS sequence"/>
</dbReference>
<evidence type="ECO:0000313" key="4">
    <source>
        <dbReference type="Proteomes" id="UP000653411"/>
    </source>
</evidence>
<dbReference type="GO" id="GO:0031177">
    <property type="term" value="F:phosphopantetheine binding"/>
    <property type="evidence" value="ECO:0007669"/>
    <property type="project" value="TreeGrafter"/>
</dbReference>